<comment type="caution">
    <text evidence="2">The sequence shown here is derived from an EMBL/GenBank/DDBJ whole genome shotgun (WGS) entry which is preliminary data.</text>
</comment>
<dbReference type="PANTHER" id="PTHR48006">
    <property type="entry name" value="LEUCINE-RICH REPEAT-CONTAINING PROTEIN DDB_G0281931-RELATED"/>
    <property type="match status" value="1"/>
</dbReference>
<keyword evidence="3" id="KW-1185">Reference proteome</keyword>
<dbReference type="SUPFAM" id="SSF52058">
    <property type="entry name" value="L domain-like"/>
    <property type="match status" value="1"/>
</dbReference>
<dbReference type="EMBL" id="BTGU01000081">
    <property type="protein sequence ID" value="GMN58770.1"/>
    <property type="molecule type" value="Genomic_DNA"/>
</dbReference>
<dbReference type="Proteomes" id="UP001187192">
    <property type="component" value="Unassembled WGS sequence"/>
</dbReference>
<dbReference type="InterPro" id="IPR001611">
    <property type="entry name" value="Leu-rich_rpt"/>
</dbReference>
<evidence type="ECO:0000313" key="3">
    <source>
        <dbReference type="Proteomes" id="UP001187192"/>
    </source>
</evidence>
<dbReference type="Gene3D" id="3.80.10.10">
    <property type="entry name" value="Ribonuclease Inhibitor"/>
    <property type="match status" value="1"/>
</dbReference>
<gene>
    <name evidence="2" type="ORF">TIFTF001_027869</name>
</gene>
<accession>A0AA88DNY2</accession>
<reference evidence="2" key="1">
    <citation type="submission" date="2023-07" db="EMBL/GenBank/DDBJ databases">
        <title>draft genome sequence of fig (Ficus carica).</title>
        <authorList>
            <person name="Takahashi T."/>
            <person name="Nishimura K."/>
        </authorList>
    </citation>
    <scope>NUCLEOTIDE SEQUENCE</scope>
</reference>
<dbReference type="InterPro" id="IPR032675">
    <property type="entry name" value="LRR_dom_sf"/>
</dbReference>
<evidence type="ECO:0000256" key="1">
    <source>
        <dbReference type="ARBA" id="ARBA00004479"/>
    </source>
</evidence>
<dbReference type="PANTHER" id="PTHR48006:SF34">
    <property type="entry name" value="OS08G0203700 PROTEIN"/>
    <property type="match status" value="1"/>
</dbReference>
<name>A0AA88DNY2_FICCA</name>
<dbReference type="InterPro" id="IPR051824">
    <property type="entry name" value="LRR_Rcpt-Like_S/T_Kinase"/>
</dbReference>
<evidence type="ECO:0000313" key="2">
    <source>
        <dbReference type="EMBL" id="GMN58770.1"/>
    </source>
</evidence>
<dbReference type="GO" id="GO:0005886">
    <property type="term" value="C:plasma membrane"/>
    <property type="evidence" value="ECO:0007669"/>
    <property type="project" value="TreeGrafter"/>
</dbReference>
<organism evidence="2 3">
    <name type="scientific">Ficus carica</name>
    <name type="common">Common fig</name>
    <dbReference type="NCBI Taxonomy" id="3494"/>
    <lineage>
        <taxon>Eukaryota</taxon>
        <taxon>Viridiplantae</taxon>
        <taxon>Streptophyta</taxon>
        <taxon>Embryophyta</taxon>
        <taxon>Tracheophyta</taxon>
        <taxon>Spermatophyta</taxon>
        <taxon>Magnoliopsida</taxon>
        <taxon>eudicotyledons</taxon>
        <taxon>Gunneridae</taxon>
        <taxon>Pentapetalae</taxon>
        <taxon>rosids</taxon>
        <taxon>fabids</taxon>
        <taxon>Rosales</taxon>
        <taxon>Moraceae</taxon>
        <taxon>Ficeae</taxon>
        <taxon>Ficus</taxon>
    </lineage>
</organism>
<dbReference type="PROSITE" id="PS51450">
    <property type="entry name" value="LRR"/>
    <property type="match status" value="1"/>
</dbReference>
<proteinExistence type="predicted"/>
<dbReference type="AlphaFoldDB" id="A0AA88DNY2"/>
<comment type="subcellular location">
    <subcellularLocation>
        <location evidence="1">Membrane</location>
        <topology evidence="1">Single-pass type I membrane protein</topology>
    </subcellularLocation>
</comment>
<dbReference type="Pfam" id="PF00560">
    <property type="entry name" value="LRR_1"/>
    <property type="match status" value="2"/>
</dbReference>
<sequence>MFKGKEYYKLKFGEGGHFMTRPNWRRASDNPFSGKIPDFIGNWTSLTSLRFQGNSFEGPIPSSFSQLTSLISLRISDIYSGSSSLDFIKNMKNLTDLVLRNALISGRIPFDMAEYKNLQILDLSFNNLTGELPNSLFNMDSLTNL</sequence>
<protein>
    <submittedName>
        <fullName evidence="2">Uncharacterized protein</fullName>
    </submittedName>
</protein>